<organism evidence="1 2">
    <name type="scientific">Vaccinium darrowii</name>
    <dbReference type="NCBI Taxonomy" id="229202"/>
    <lineage>
        <taxon>Eukaryota</taxon>
        <taxon>Viridiplantae</taxon>
        <taxon>Streptophyta</taxon>
        <taxon>Embryophyta</taxon>
        <taxon>Tracheophyta</taxon>
        <taxon>Spermatophyta</taxon>
        <taxon>Magnoliopsida</taxon>
        <taxon>eudicotyledons</taxon>
        <taxon>Gunneridae</taxon>
        <taxon>Pentapetalae</taxon>
        <taxon>asterids</taxon>
        <taxon>Ericales</taxon>
        <taxon>Ericaceae</taxon>
        <taxon>Vaccinioideae</taxon>
        <taxon>Vaccinieae</taxon>
        <taxon>Vaccinium</taxon>
    </lineage>
</organism>
<gene>
    <name evidence="1" type="ORF">Vadar_010061</name>
</gene>
<sequence length="203" mass="23140">MLFESNKLSSGANRLRNITINICSCCIWQRLKSTASSTTSFSKKASRCKHTCPWVCHFHISKEMAKKRTIRVHSIIDALNMNWKCASTRSKTDLPKFQIKRANYSVADMQKENSATFCIAVTIVEGTKNPAVEIDNLRDMMILFLPGTVVKGFLEFKKVDIVRKDEPNVSTSHRSSPGELYLKVFMSEHCERQILECHYGQLS</sequence>
<reference evidence="1 2" key="1">
    <citation type="journal article" date="2021" name="Hortic Res">
        <title>High-quality reference genome and annotation aids understanding of berry development for evergreen blueberry (Vaccinium darrowii).</title>
        <authorList>
            <person name="Yu J."/>
            <person name="Hulse-Kemp A.M."/>
            <person name="Babiker E."/>
            <person name="Staton M."/>
        </authorList>
    </citation>
    <scope>NUCLEOTIDE SEQUENCE [LARGE SCALE GENOMIC DNA]</scope>
    <source>
        <strain evidence="2">cv. NJ 8807/NJ 8810</strain>
        <tissue evidence="1">Young leaf</tissue>
    </source>
</reference>
<dbReference type="Proteomes" id="UP000828048">
    <property type="component" value="Chromosome 7"/>
</dbReference>
<evidence type="ECO:0000313" key="2">
    <source>
        <dbReference type="Proteomes" id="UP000828048"/>
    </source>
</evidence>
<keyword evidence="2" id="KW-1185">Reference proteome</keyword>
<name>A0ACB7Y689_9ERIC</name>
<dbReference type="EMBL" id="CM037157">
    <property type="protein sequence ID" value="KAH7848911.1"/>
    <property type="molecule type" value="Genomic_DNA"/>
</dbReference>
<comment type="caution">
    <text evidence="1">The sequence shown here is derived from an EMBL/GenBank/DDBJ whole genome shotgun (WGS) entry which is preliminary data.</text>
</comment>
<evidence type="ECO:0000313" key="1">
    <source>
        <dbReference type="EMBL" id="KAH7848911.1"/>
    </source>
</evidence>
<protein>
    <submittedName>
        <fullName evidence="1">Uncharacterized protein</fullName>
    </submittedName>
</protein>
<proteinExistence type="predicted"/>
<accession>A0ACB7Y689</accession>